<evidence type="ECO:0000313" key="1">
    <source>
        <dbReference type="EnsemblMetazoa" id="tetur24g00290.1"/>
    </source>
</evidence>
<accession>T1KW41</accession>
<protein>
    <recommendedName>
        <fullName evidence="3">CD80-like immunoglobulin C2-set domain-containing protein</fullName>
    </recommendedName>
</protein>
<dbReference type="AlphaFoldDB" id="T1KW41"/>
<name>T1KW41_TETUR</name>
<dbReference type="Proteomes" id="UP000015104">
    <property type="component" value="Unassembled WGS sequence"/>
</dbReference>
<reference evidence="2" key="1">
    <citation type="submission" date="2011-08" db="EMBL/GenBank/DDBJ databases">
        <authorList>
            <person name="Rombauts S."/>
        </authorList>
    </citation>
    <scope>NUCLEOTIDE SEQUENCE</scope>
    <source>
        <strain evidence="2">London</strain>
    </source>
</reference>
<dbReference type="PANTHER" id="PTHR21261:SF15">
    <property type="entry name" value="BEATEN PATH IIIA, ISOFORM D-RELATED"/>
    <property type="match status" value="1"/>
</dbReference>
<organism evidence="1 2">
    <name type="scientific">Tetranychus urticae</name>
    <name type="common">Two-spotted spider mite</name>
    <dbReference type="NCBI Taxonomy" id="32264"/>
    <lineage>
        <taxon>Eukaryota</taxon>
        <taxon>Metazoa</taxon>
        <taxon>Ecdysozoa</taxon>
        <taxon>Arthropoda</taxon>
        <taxon>Chelicerata</taxon>
        <taxon>Arachnida</taxon>
        <taxon>Acari</taxon>
        <taxon>Acariformes</taxon>
        <taxon>Trombidiformes</taxon>
        <taxon>Prostigmata</taxon>
        <taxon>Eleutherengona</taxon>
        <taxon>Raphignathae</taxon>
        <taxon>Tetranychoidea</taxon>
        <taxon>Tetranychidae</taxon>
        <taxon>Tetranychus</taxon>
    </lineage>
</organism>
<evidence type="ECO:0000313" key="2">
    <source>
        <dbReference type="Proteomes" id="UP000015104"/>
    </source>
</evidence>
<dbReference type="EMBL" id="CAEY01000638">
    <property type="status" value="NOT_ANNOTATED_CDS"/>
    <property type="molecule type" value="Genomic_DNA"/>
</dbReference>
<evidence type="ECO:0008006" key="3">
    <source>
        <dbReference type="Google" id="ProtNLM"/>
    </source>
</evidence>
<proteinExistence type="predicted"/>
<dbReference type="EnsemblMetazoa" id="tetur24g00290.1">
    <property type="protein sequence ID" value="tetur24g00290.1"/>
    <property type="gene ID" value="tetur24g00290"/>
</dbReference>
<dbReference type="PANTHER" id="PTHR21261">
    <property type="entry name" value="BEAT PROTEIN"/>
    <property type="match status" value="1"/>
</dbReference>
<dbReference type="HOGENOM" id="CLU_1020569_0_0_1"/>
<reference evidence="1" key="2">
    <citation type="submission" date="2015-06" db="UniProtKB">
        <authorList>
            <consortium name="EnsemblMetazoa"/>
        </authorList>
    </citation>
    <scope>IDENTIFICATION</scope>
</reference>
<sequence length="273" mass="30752">MLTTSMLPVKVVLPSQRLVSLDYLYSSKDTSNGLKSSQVRLLFPVFQHHPNENYYRLRCESQFVQSFSEIAQISIKPLNQRSNDNFTAAFIIGAMRPSSGRNTESINSNNDSVISKEGDLRIDGLKTTYHSKDRVNLTCRSGKSPVRSTPTKLTWLINNVEANPEMVQTYPVDSLGNSALGLSFNLNQSFLNKWSDVDDPKRSKIILKCYALYEEILFQSSKEQTIRRITRESKSESAAVNTADQVTMNSGAGSRLRFVDQIMKLLITILVIL</sequence>
<keyword evidence="2" id="KW-1185">Reference proteome</keyword>